<accession>A0A1D8NIS5</accession>
<proteinExistence type="predicted"/>
<organism evidence="1 2">
    <name type="scientific">Yarrowia lipolytica</name>
    <name type="common">Candida lipolytica</name>
    <dbReference type="NCBI Taxonomy" id="4952"/>
    <lineage>
        <taxon>Eukaryota</taxon>
        <taxon>Fungi</taxon>
        <taxon>Dikarya</taxon>
        <taxon>Ascomycota</taxon>
        <taxon>Saccharomycotina</taxon>
        <taxon>Dipodascomycetes</taxon>
        <taxon>Dipodascales</taxon>
        <taxon>Dipodascales incertae sedis</taxon>
        <taxon>Yarrowia</taxon>
    </lineage>
</organism>
<dbReference type="EMBL" id="CP017557">
    <property type="protein sequence ID" value="AOW05507.1"/>
    <property type="molecule type" value="Genomic_DNA"/>
</dbReference>
<evidence type="ECO:0000313" key="1">
    <source>
        <dbReference type="EMBL" id="AOW05507.1"/>
    </source>
</evidence>
<dbReference type="RefSeq" id="XP_068139125.1">
    <property type="nucleotide sequence ID" value="XM_068283024.1"/>
</dbReference>
<gene>
    <name evidence="1" type="ORF">YALI1_E19772g</name>
</gene>
<sequence length="170" mass="19508">MRGIALMVAVGYDSVELGCFLLDRYKYSSCRYLFVSWYGECRCSRTICWKKSRLAEFRSVRFVVRNRDGSHKFVSETCLLFVLFSDISSPYVGLPRRGWVSWAVERMSSWFGVCFSKDRGAIEKQRLVLCSPRSGDVTRQLFGRFLSLVVSQMVLLLMSSWLPCFAQGGA</sequence>
<name>A0A1D8NIS5_YARLL</name>
<protein>
    <submittedName>
        <fullName evidence="1">Uncharacterized protein</fullName>
    </submittedName>
</protein>
<evidence type="ECO:0000313" key="2">
    <source>
        <dbReference type="Proteomes" id="UP000182444"/>
    </source>
</evidence>
<dbReference type="Proteomes" id="UP000182444">
    <property type="component" value="Chromosome 1E"/>
</dbReference>
<dbReference type="VEuPathDB" id="FungiDB:YALI1_E19772g"/>
<dbReference type="GeneID" id="94583630"/>
<reference evidence="1 2" key="1">
    <citation type="journal article" date="2016" name="PLoS ONE">
        <title>Sequence Assembly of Yarrowia lipolytica Strain W29/CLIB89 Shows Transposable Element Diversity.</title>
        <authorList>
            <person name="Magnan C."/>
            <person name="Yu J."/>
            <person name="Chang I."/>
            <person name="Jahn E."/>
            <person name="Kanomata Y."/>
            <person name="Wu J."/>
            <person name="Zeller M."/>
            <person name="Oakes M."/>
            <person name="Baldi P."/>
            <person name="Sandmeyer S."/>
        </authorList>
    </citation>
    <scope>NUCLEOTIDE SEQUENCE [LARGE SCALE GENOMIC DNA]</scope>
    <source>
        <strain evidence="2">CLIB89(W29)</strain>
    </source>
</reference>
<dbReference type="AlphaFoldDB" id="A0A1D8NIS5"/>